<reference evidence="3" key="1">
    <citation type="submission" date="2025-08" db="UniProtKB">
        <authorList>
            <consortium name="RefSeq"/>
        </authorList>
    </citation>
    <scope>IDENTIFICATION</scope>
</reference>
<name>A0ABM4DL10_HYDVU</name>
<feature type="transmembrane region" description="Helical" evidence="1">
    <location>
        <begin position="89"/>
        <end position="112"/>
    </location>
</feature>
<sequence>MCSKASKNNEMVLEKFSSYQYAIGVNVVLLFASSLVFFSWKVNHFSYIDVEPKVNFLLAVTLIPWFHGAVICLVKIMGFNINIICNYTVASAMHALTSLVIFMASSILTQAIVEKEICMDDCLQTMFCVIMGYIDSFGLLLLSYFCFKQKLNESINEECYGEAIILDETTHQMNLNNVATSVYSKNYALLTSNCFLVFFANLKNEKRLIFNYNIKLNFLIYNNENLESLLITIF</sequence>
<proteinExistence type="predicted"/>
<evidence type="ECO:0000313" key="3">
    <source>
        <dbReference type="RefSeq" id="XP_065675210.1"/>
    </source>
</evidence>
<keyword evidence="1" id="KW-0472">Membrane</keyword>
<accession>A0ABM4DL10</accession>
<feature type="transmembrane region" description="Helical" evidence="1">
    <location>
        <begin position="54"/>
        <end position="77"/>
    </location>
</feature>
<keyword evidence="1" id="KW-0812">Transmembrane</keyword>
<evidence type="ECO:0000313" key="2">
    <source>
        <dbReference type="Proteomes" id="UP001652625"/>
    </source>
</evidence>
<keyword evidence="1" id="KW-1133">Transmembrane helix</keyword>
<dbReference type="RefSeq" id="XP_065675210.1">
    <property type="nucleotide sequence ID" value="XM_065819138.1"/>
</dbReference>
<gene>
    <name evidence="3" type="primary">LOC136091506</name>
</gene>
<keyword evidence="2" id="KW-1185">Reference proteome</keyword>
<evidence type="ECO:0000256" key="1">
    <source>
        <dbReference type="SAM" id="Phobius"/>
    </source>
</evidence>
<protein>
    <submittedName>
        <fullName evidence="3">Uncharacterized protein LOC136091506 isoform X1</fullName>
    </submittedName>
</protein>
<feature type="transmembrane region" description="Helical" evidence="1">
    <location>
        <begin position="21"/>
        <end position="42"/>
    </location>
</feature>
<feature type="transmembrane region" description="Helical" evidence="1">
    <location>
        <begin position="124"/>
        <end position="147"/>
    </location>
</feature>
<dbReference type="GeneID" id="136091506"/>
<dbReference type="Proteomes" id="UP001652625">
    <property type="component" value="Chromosome 15"/>
</dbReference>
<organism evidence="2 3">
    <name type="scientific">Hydra vulgaris</name>
    <name type="common">Hydra</name>
    <name type="synonym">Hydra attenuata</name>
    <dbReference type="NCBI Taxonomy" id="6087"/>
    <lineage>
        <taxon>Eukaryota</taxon>
        <taxon>Metazoa</taxon>
        <taxon>Cnidaria</taxon>
        <taxon>Hydrozoa</taxon>
        <taxon>Hydroidolina</taxon>
        <taxon>Anthoathecata</taxon>
        <taxon>Aplanulata</taxon>
        <taxon>Hydridae</taxon>
        <taxon>Hydra</taxon>
    </lineage>
</organism>